<evidence type="ECO:0000256" key="5">
    <source>
        <dbReference type="ARBA" id="ARBA00023273"/>
    </source>
</evidence>
<evidence type="ECO:0000256" key="10">
    <source>
        <dbReference type="SAM" id="Coils"/>
    </source>
</evidence>
<dbReference type="RefSeq" id="XP_022328744.1">
    <property type="nucleotide sequence ID" value="XM_022473036.1"/>
</dbReference>
<evidence type="ECO:0000256" key="4">
    <source>
        <dbReference type="ARBA" id="ARBA00023212"/>
    </source>
</evidence>
<evidence type="ECO:0000256" key="7">
    <source>
        <dbReference type="ARBA" id="ARBA00040683"/>
    </source>
</evidence>
<evidence type="ECO:0000256" key="11">
    <source>
        <dbReference type="SAM" id="MobiDB-lite"/>
    </source>
</evidence>
<evidence type="ECO:0000313" key="13">
    <source>
        <dbReference type="RefSeq" id="XP_022328744.1"/>
    </source>
</evidence>
<dbReference type="PANTHER" id="PTHR22691:SF1">
    <property type="entry name" value="CENTROSOMAL PROTEIN CCDC61"/>
    <property type="match status" value="1"/>
</dbReference>
<proteinExistence type="inferred from homology"/>
<name>A0A8B8DME2_CRAVI</name>
<feature type="coiled-coil region" evidence="10">
    <location>
        <begin position="150"/>
        <end position="208"/>
    </location>
</feature>
<feature type="compositionally biased region" description="Low complexity" evidence="11">
    <location>
        <begin position="346"/>
        <end position="368"/>
    </location>
</feature>
<evidence type="ECO:0000256" key="2">
    <source>
        <dbReference type="ARBA" id="ARBA00022490"/>
    </source>
</evidence>
<dbReference type="CDD" id="cd22284">
    <property type="entry name" value="HD_CCDC61_N"/>
    <property type="match status" value="1"/>
</dbReference>
<keyword evidence="2" id="KW-0963">Cytoplasm</keyword>
<feature type="compositionally biased region" description="Basic and acidic residues" evidence="11">
    <location>
        <begin position="286"/>
        <end position="345"/>
    </location>
</feature>
<accession>A0A8B8DME2</accession>
<sequence>MEVPDETTLSTSYVFRGIEYIITMIIQGGNSLTVEVEDRLTADQWRAQFDSAYIEDLTHKTGNFKQFHIFTSMLESAITQSSDSVSLDLLTFADLESLRQRKVGTATKTSIPANRTVSLNSKRYLILTYTVEFDRIHYPLPLPYMGKPDPRALQETIRQLREELKSLRHQQGSSDFRIKEVEKLQKENKALLKEKEEIEEEFLRFRREMKSTSTGSAVKEIRMLKSVTKNLEEELLKEKTRHQRSTSKRSQEYRDLLEEVEELRASERNLRVRVKSLTNELAVYKRDRVRSSRPPARERLNTSRDRSGSFSRERSLSRERSWSSDRLSARERSLSRDRPSSRERPSSANNSRFSNRSSSSYSNRNNYKPRSRTPSPAGARNPRFDPTAYIKDKERKKKEASMKKSVSENEQQRNIKSNISGVSNRSNPSPQHISRSIRNRSRTSSFGSAGELSDGGFSDSSYSRLRVLNRQPPRSKGGRNHQRNGSVDSSKGSYLSSPDIPQKSRGRTGSGREPKIPVSSTPDTETRTRRKRPSRKENIPLSGDDSDSFDRSAEISEIDARLARLQQMMKNSLD</sequence>
<keyword evidence="5" id="KW-0966">Cell projection</keyword>
<feature type="region of interest" description="Disordered" evidence="11">
    <location>
        <begin position="286"/>
        <end position="552"/>
    </location>
</feature>
<keyword evidence="12" id="KW-1185">Reference proteome</keyword>
<dbReference type="InterPro" id="IPR049733">
    <property type="entry name" value="CCDC61_N"/>
</dbReference>
<feature type="compositionally biased region" description="Basic and acidic residues" evidence="11">
    <location>
        <begin position="390"/>
        <end position="413"/>
    </location>
</feature>
<evidence type="ECO:0000256" key="1">
    <source>
        <dbReference type="ARBA" id="ARBA00004120"/>
    </source>
</evidence>
<dbReference type="OrthoDB" id="568137at2759"/>
<protein>
    <recommendedName>
        <fullName evidence="7">Centrosomal protein CCDC61</fullName>
    </recommendedName>
    <alternativeName>
        <fullName evidence="8">Coiled-coil domain-containing protein 61</fullName>
    </alternativeName>
    <alternativeName>
        <fullName evidence="9">VFL3 homolog</fullName>
    </alternativeName>
</protein>
<dbReference type="GeneID" id="111127788"/>
<feature type="compositionally biased region" description="Polar residues" evidence="11">
    <location>
        <begin position="414"/>
        <end position="432"/>
    </location>
</feature>
<keyword evidence="4" id="KW-0206">Cytoskeleton</keyword>
<comment type="subcellular location">
    <subcellularLocation>
        <location evidence="1">Cytoplasm</location>
        <location evidence="1">Cytoskeleton</location>
        <location evidence="1">Cilium basal body</location>
    </subcellularLocation>
</comment>
<evidence type="ECO:0000256" key="3">
    <source>
        <dbReference type="ARBA" id="ARBA00023054"/>
    </source>
</evidence>
<feature type="compositionally biased region" description="Polar residues" evidence="11">
    <location>
        <begin position="483"/>
        <end position="496"/>
    </location>
</feature>
<keyword evidence="3 10" id="KW-0175">Coiled coil</keyword>
<evidence type="ECO:0000256" key="8">
    <source>
        <dbReference type="ARBA" id="ARBA00041518"/>
    </source>
</evidence>
<dbReference type="AlphaFoldDB" id="A0A8B8DME2"/>
<reference evidence="13" key="1">
    <citation type="submission" date="2025-08" db="UniProtKB">
        <authorList>
            <consortium name="RefSeq"/>
        </authorList>
    </citation>
    <scope>IDENTIFICATION</scope>
    <source>
        <tissue evidence="13">Whole sample</tissue>
    </source>
</reference>
<evidence type="ECO:0000256" key="9">
    <source>
        <dbReference type="ARBA" id="ARBA00042326"/>
    </source>
</evidence>
<comment type="similarity">
    <text evidence="6">Belongs to the CCDC61 family.</text>
</comment>
<evidence type="ECO:0000256" key="6">
    <source>
        <dbReference type="ARBA" id="ARBA00038217"/>
    </source>
</evidence>
<evidence type="ECO:0000313" key="12">
    <source>
        <dbReference type="Proteomes" id="UP000694844"/>
    </source>
</evidence>
<dbReference type="PANTHER" id="PTHR22691">
    <property type="entry name" value="YEAST SPT2-RELATED"/>
    <property type="match status" value="1"/>
</dbReference>
<gene>
    <name evidence="13" type="primary">LOC111127788</name>
</gene>
<organism evidence="12 13">
    <name type="scientific">Crassostrea virginica</name>
    <name type="common">Eastern oyster</name>
    <dbReference type="NCBI Taxonomy" id="6565"/>
    <lineage>
        <taxon>Eukaryota</taxon>
        <taxon>Metazoa</taxon>
        <taxon>Spiralia</taxon>
        <taxon>Lophotrochozoa</taxon>
        <taxon>Mollusca</taxon>
        <taxon>Bivalvia</taxon>
        <taxon>Autobranchia</taxon>
        <taxon>Pteriomorphia</taxon>
        <taxon>Ostreida</taxon>
        <taxon>Ostreoidea</taxon>
        <taxon>Ostreidae</taxon>
        <taxon>Crassostrea</taxon>
    </lineage>
</organism>
<dbReference type="Proteomes" id="UP000694844">
    <property type="component" value="Chromosome 4"/>
</dbReference>
<dbReference type="KEGG" id="cvn:111127788"/>
<dbReference type="GO" id="GO:0036064">
    <property type="term" value="C:ciliary basal body"/>
    <property type="evidence" value="ECO:0007669"/>
    <property type="project" value="TreeGrafter"/>
</dbReference>